<reference evidence="1" key="1">
    <citation type="submission" date="2021-12" db="EMBL/GenBank/DDBJ databases">
        <title>Prevalence of phenicol resistance gene fexA in Campylobacter isolated from poultry supply chain.</title>
        <authorList>
            <person name="Tang B."/>
            <person name="Zheng X."/>
            <person name="Lin J."/>
            <person name="Lin R."/>
            <person name="Yang H."/>
            <person name="Shen Z."/>
            <person name="Xia F."/>
        </authorList>
    </citation>
    <scope>NUCLEOTIDE SEQUENCE</scope>
    <source>
        <strain evidence="1">CJHN2011004</strain>
    </source>
</reference>
<comment type="caution">
    <text evidence="1">The sequence shown here is derived from an EMBL/GenBank/DDBJ whole genome shotgun (WGS) entry which is preliminary data.</text>
</comment>
<name>A0AAW5EDM2_CAMJU</name>
<evidence type="ECO:0000313" key="2">
    <source>
        <dbReference type="Proteomes" id="UP001199644"/>
    </source>
</evidence>
<gene>
    <name evidence="1" type="ORF">LZC39_13270</name>
</gene>
<accession>A0AAW5EDM2</accession>
<dbReference type="Gene3D" id="3.90.1300.10">
    <property type="entry name" value="Amidase signature (AS) domain"/>
    <property type="match status" value="1"/>
</dbReference>
<dbReference type="AlphaFoldDB" id="A0AAW5EDM2"/>
<dbReference type="SUPFAM" id="SSF75304">
    <property type="entry name" value="Amidase signature (AS) enzymes"/>
    <property type="match status" value="1"/>
</dbReference>
<dbReference type="EMBL" id="JAJUOL010000625">
    <property type="protein sequence ID" value="MCH3853061.1"/>
    <property type="molecule type" value="Genomic_DNA"/>
</dbReference>
<feature type="non-terminal residue" evidence="1">
    <location>
        <position position="1"/>
    </location>
</feature>
<dbReference type="InterPro" id="IPR036928">
    <property type="entry name" value="AS_sf"/>
</dbReference>
<sequence>VNLAGLGGISVPVGEDKEGLNISAQLICKAYDEQTLLDGALSLEKIIKENK</sequence>
<protein>
    <submittedName>
        <fullName evidence="1">Asp-tRNA(Asn)/Glu-tRNA(Gln) amidotransferase subunit GatA</fullName>
    </submittedName>
</protein>
<organism evidence="1 2">
    <name type="scientific">Campylobacter jejuni</name>
    <dbReference type="NCBI Taxonomy" id="197"/>
    <lineage>
        <taxon>Bacteria</taxon>
        <taxon>Pseudomonadati</taxon>
        <taxon>Campylobacterota</taxon>
        <taxon>Epsilonproteobacteria</taxon>
        <taxon>Campylobacterales</taxon>
        <taxon>Campylobacteraceae</taxon>
        <taxon>Campylobacter</taxon>
    </lineage>
</organism>
<dbReference type="Proteomes" id="UP001199644">
    <property type="component" value="Unassembled WGS sequence"/>
</dbReference>
<evidence type="ECO:0000313" key="1">
    <source>
        <dbReference type="EMBL" id="MCH3853061.1"/>
    </source>
</evidence>
<proteinExistence type="predicted"/>